<dbReference type="EMBL" id="AP015029">
    <property type="protein sequence ID" value="BAW24305.1"/>
    <property type="molecule type" value="Genomic_DNA"/>
</dbReference>
<dbReference type="CDD" id="cd08054">
    <property type="entry name" value="gp6"/>
    <property type="match status" value="1"/>
</dbReference>
<accession>A0A1L7NFS3</accession>
<dbReference type="Pfam" id="PF05135">
    <property type="entry name" value="Phage_connect_1"/>
    <property type="match status" value="1"/>
</dbReference>
<sequence length="113" mass="12452">MSVISLTIARHHLRDPDDDDEYLELLIEAAEGQAMDYLNRRFYADQQALDEAVAADDAGESPMVCNKQIKAACLLILGQLYANREDVVIGTIATELPQGSKALLTPHRIGWGI</sequence>
<protein>
    <submittedName>
        <fullName evidence="1 2">Head-tail connector protein</fullName>
    </submittedName>
</protein>
<dbReference type="InterPro" id="IPR021146">
    <property type="entry name" value="Phage_gp6-like_head-tail"/>
</dbReference>
<evidence type="ECO:0000313" key="2">
    <source>
        <dbReference type="EMBL" id="MDF3869198.1"/>
    </source>
</evidence>
<name>A0A1L7NFS3_PSEPU</name>
<dbReference type="Proteomes" id="UP001217741">
    <property type="component" value="Unassembled WGS sequence"/>
</dbReference>
<dbReference type="RefSeq" id="WP_096426469.1">
    <property type="nucleotide sequence ID" value="NZ_AP015029.1"/>
</dbReference>
<proteinExistence type="predicted"/>
<dbReference type="NCBIfam" id="TIGR01560">
    <property type="entry name" value="put_DNA_pack"/>
    <property type="match status" value="1"/>
</dbReference>
<dbReference type="AlphaFoldDB" id="A0A1L7NFS3"/>
<dbReference type="EMBL" id="JARJLO010000022">
    <property type="protein sequence ID" value="MDF3869198.1"/>
    <property type="molecule type" value="Genomic_DNA"/>
</dbReference>
<dbReference type="InterPro" id="IPR006450">
    <property type="entry name" value="Phage_HK97_gp6-like"/>
</dbReference>
<dbReference type="Gene3D" id="1.10.3230.30">
    <property type="entry name" value="Phage gp6-like head-tail connector protein"/>
    <property type="match status" value="1"/>
</dbReference>
<organism evidence="1 3">
    <name type="scientific">Pseudomonas putida</name>
    <name type="common">Arthrobacter siderocapsulatus</name>
    <dbReference type="NCBI Taxonomy" id="303"/>
    <lineage>
        <taxon>Bacteria</taxon>
        <taxon>Pseudomonadati</taxon>
        <taxon>Pseudomonadota</taxon>
        <taxon>Gammaproteobacteria</taxon>
        <taxon>Pseudomonadales</taxon>
        <taxon>Pseudomonadaceae</taxon>
        <taxon>Pseudomonas</taxon>
    </lineage>
</organism>
<dbReference type="Proteomes" id="UP000218731">
    <property type="component" value="Chromosome 1"/>
</dbReference>
<reference evidence="1 3" key="1">
    <citation type="submission" date="2015-11" db="EMBL/GenBank/DDBJ databases">
        <title>Complete genome sequencing of a biphenyl-degrading bacterium, Pseudomonas putida KF715 (=NBRC110667).</title>
        <authorList>
            <person name="Suenaga H."/>
            <person name="Fujihara N."/>
            <person name="Watanabe T."/>
            <person name="Hirose J."/>
            <person name="Kimura N."/>
            <person name="Yamazoe A."/>
            <person name="Hosoyama A."/>
            <person name="Shimodaira J."/>
            <person name="Furukawa K."/>
        </authorList>
    </citation>
    <scope>NUCLEOTIDE SEQUENCE [LARGE SCALE GENOMIC DNA]</scope>
    <source>
        <strain evidence="1 3">KF715</strain>
    </source>
</reference>
<reference evidence="2" key="2">
    <citation type="submission" date="2023-03" db="EMBL/GenBank/DDBJ databases">
        <title>Draft assemblies of triclosan tolerant bacteria isolated from returned activated sludge.</title>
        <authorList>
            <person name="Van Hamelsveld S."/>
        </authorList>
    </citation>
    <scope>NUCLEOTIDE SEQUENCE</scope>
    <source>
        <strain evidence="2">GW210012_S60</strain>
    </source>
</reference>
<gene>
    <name evidence="1" type="ORF">KF715C_ch37320</name>
    <name evidence="2" type="ORF">P3W50_01770</name>
</gene>
<evidence type="ECO:0000313" key="3">
    <source>
        <dbReference type="Proteomes" id="UP000218731"/>
    </source>
</evidence>
<evidence type="ECO:0000313" key="1">
    <source>
        <dbReference type="EMBL" id="BAW24305.1"/>
    </source>
</evidence>